<name>A0ABT7XFR6_9ACTN</name>
<evidence type="ECO:0008006" key="3">
    <source>
        <dbReference type="Google" id="ProtNLM"/>
    </source>
</evidence>
<reference evidence="1" key="1">
    <citation type="submission" date="2023-06" db="EMBL/GenBank/DDBJ databases">
        <authorList>
            <person name="Zeman M."/>
            <person name="Kubasova T."/>
            <person name="Jahodarova E."/>
            <person name="Nykrynova M."/>
            <person name="Rychlik I."/>
        </authorList>
    </citation>
    <scope>NUCLEOTIDE SEQUENCE</scope>
    <source>
        <strain evidence="1">176_SSukc20</strain>
    </source>
</reference>
<organism evidence="1 2">
    <name type="scientific">Collinsella ihumii</name>
    <dbReference type="NCBI Taxonomy" id="1720204"/>
    <lineage>
        <taxon>Bacteria</taxon>
        <taxon>Bacillati</taxon>
        <taxon>Actinomycetota</taxon>
        <taxon>Coriobacteriia</taxon>
        <taxon>Coriobacteriales</taxon>
        <taxon>Coriobacteriaceae</taxon>
        <taxon>Collinsella</taxon>
    </lineage>
</organism>
<evidence type="ECO:0000313" key="1">
    <source>
        <dbReference type="EMBL" id="MDN0064216.1"/>
    </source>
</evidence>
<proteinExistence type="predicted"/>
<accession>A0ABT7XFR6</accession>
<dbReference type="EMBL" id="JAUEIQ010000007">
    <property type="protein sequence ID" value="MDN0064216.1"/>
    <property type="molecule type" value="Genomic_DNA"/>
</dbReference>
<protein>
    <recommendedName>
        <fullName evidence="3">Terminase</fullName>
    </recommendedName>
</protein>
<reference evidence="1" key="2">
    <citation type="submission" date="2024-05" db="EMBL/GenBank/DDBJ databases">
        <title>Identification and characterization of horizontal gene transfer across gut microbiota members of farm animals based on homology search.</title>
        <authorList>
            <person name="Schwarzerova J."/>
            <person name="Nykrynova M."/>
            <person name="Jureckova K."/>
            <person name="Cejkova D."/>
            <person name="Rychlik I."/>
        </authorList>
    </citation>
    <scope>NUCLEOTIDE SEQUENCE</scope>
    <source>
        <strain evidence="1">176_SSukc20</strain>
    </source>
</reference>
<sequence>MPRKTLAQLDDEQRSAAEALVGDLPEPRRQMALDLAVEVLWQADKLKATRRQIGSKGVAIKYDNGGGQKGERRNPAFDGYNALFKSYVLGLNKLEQLLAEAPGDGSGKASALQSLRLEIGPMRPRADG</sequence>
<dbReference type="Proteomes" id="UP001168435">
    <property type="component" value="Unassembled WGS sequence"/>
</dbReference>
<keyword evidence="2" id="KW-1185">Reference proteome</keyword>
<comment type="caution">
    <text evidence="1">The sequence shown here is derived from an EMBL/GenBank/DDBJ whole genome shotgun (WGS) entry which is preliminary data.</text>
</comment>
<dbReference type="RefSeq" id="WP_087200612.1">
    <property type="nucleotide sequence ID" value="NZ_JAUEIM010000020.1"/>
</dbReference>
<gene>
    <name evidence="1" type="ORF">QVN30_07835</name>
</gene>
<evidence type="ECO:0000313" key="2">
    <source>
        <dbReference type="Proteomes" id="UP001168435"/>
    </source>
</evidence>